<evidence type="ECO:0000313" key="3">
    <source>
        <dbReference type="Proteomes" id="UP000822688"/>
    </source>
</evidence>
<feature type="chain" id="PRO_5035793319" evidence="1">
    <location>
        <begin position="18"/>
        <end position="60"/>
    </location>
</feature>
<evidence type="ECO:0000256" key="1">
    <source>
        <dbReference type="SAM" id="SignalP"/>
    </source>
</evidence>
<evidence type="ECO:0000313" key="2">
    <source>
        <dbReference type="EMBL" id="KAG0592620.1"/>
    </source>
</evidence>
<dbReference type="AlphaFoldDB" id="A0A8T0J9N3"/>
<organism evidence="2 3">
    <name type="scientific">Ceratodon purpureus</name>
    <name type="common">Fire moss</name>
    <name type="synonym">Dicranum purpureum</name>
    <dbReference type="NCBI Taxonomy" id="3225"/>
    <lineage>
        <taxon>Eukaryota</taxon>
        <taxon>Viridiplantae</taxon>
        <taxon>Streptophyta</taxon>
        <taxon>Embryophyta</taxon>
        <taxon>Bryophyta</taxon>
        <taxon>Bryophytina</taxon>
        <taxon>Bryopsida</taxon>
        <taxon>Dicranidae</taxon>
        <taxon>Pseudoditrichales</taxon>
        <taxon>Ditrichaceae</taxon>
        <taxon>Ceratodon</taxon>
    </lineage>
</organism>
<gene>
    <name evidence="2" type="ORF">KC19_1G267600</name>
</gene>
<protein>
    <submittedName>
        <fullName evidence="2">Uncharacterized protein</fullName>
    </submittedName>
</protein>
<proteinExistence type="predicted"/>
<accession>A0A8T0J9N3</accession>
<dbReference type="EMBL" id="CM026421">
    <property type="protein sequence ID" value="KAG0592620.1"/>
    <property type="molecule type" value="Genomic_DNA"/>
</dbReference>
<keyword evidence="1" id="KW-0732">Signal</keyword>
<comment type="caution">
    <text evidence="2">The sequence shown here is derived from an EMBL/GenBank/DDBJ whole genome shotgun (WGS) entry which is preliminary data.</text>
</comment>
<keyword evidence="3" id="KW-1185">Reference proteome</keyword>
<sequence>MHRLILVRVGLWTTSCGLTIQVDHCVVDSKLMWLRLPAPPSLRIEQNWSELGQGGGDGWY</sequence>
<reference evidence="2" key="1">
    <citation type="submission" date="2020-06" db="EMBL/GenBank/DDBJ databases">
        <title>WGS assembly of Ceratodon purpureus strain R40.</title>
        <authorList>
            <person name="Carey S.B."/>
            <person name="Jenkins J."/>
            <person name="Shu S."/>
            <person name="Lovell J.T."/>
            <person name="Sreedasyam A."/>
            <person name="Maumus F."/>
            <person name="Tiley G.P."/>
            <person name="Fernandez-Pozo N."/>
            <person name="Barry K."/>
            <person name="Chen C."/>
            <person name="Wang M."/>
            <person name="Lipzen A."/>
            <person name="Daum C."/>
            <person name="Saski C.A."/>
            <person name="Payton A.C."/>
            <person name="Mcbreen J.C."/>
            <person name="Conrad R.E."/>
            <person name="Kollar L.M."/>
            <person name="Olsson S."/>
            <person name="Huttunen S."/>
            <person name="Landis J.B."/>
            <person name="Wickett N.J."/>
            <person name="Johnson M.G."/>
            <person name="Rensing S.A."/>
            <person name="Grimwood J."/>
            <person name="Schmutz J."/>
            <person name="Mcdaniel S.F."/>
        </authorList>
    </citation>
    <scope>NUCLEOTIDE SEQUENCE</scope>
    <source>
        <strain evidence="2">R40</strain>
    </source>
</reference>
<feature type="signal peptide" evidence="1">
    <location>
        <begin position="1"/>
        <end position="17"/>
    </location>
</feature>
<name>A0A8T0J9N3_CERPU</name>
<dbReference type="Proteomes" id="UP000822688">
    <property type="component" value="Chromosome 1"/>
</dbReference>